<feature type="region of interest" description="Disordered" evidence="6">
    <location>
        <begin position="50"/>
        <end position="81"/>
    </location>
</feature>
<evidence type="ECO:0000256" key="2">
    <source>
        <dbReference type="ARBA" id="ARBA00022490"/>
    </source>
</evidence>
<evidence type="ECO:0000256" key="3">
    <source>
        <dbReference type="ARBA" id="ARBA00022737"/>
    </source>
</evidence>
<dbReference type="Pfam" id="PF00806">
    <property type="entry name" value="PUF"/>
    <property type="match status" value="8"/>
</dbReference>
<feature type="repeat" description="Pumilio" evidence="5">
    <location>
        <begin position="896"/>
        <end position="931"/>
    </location>
</feature>
<feature type="repeat" description="Pumilio" evidence="5">
    <location>
        <begin position="788"/>
        <end position="823"/>
    </location>
</feature>
<feature type="compositionally biased region" description="Pro residues" evidence="6">
    <location>
        <begin position="487"/>
        <end position="502"/>
    </location>
</feature>
<feature type="domain" description="PUM-HD" evidence="7">
    <location>
        <begin position="730"/>
        <end position="1078"/>
    </location>
</feature>
<dbReference type="InterPro" id="IPR011989">
    <property type="entry name" value="ARM-like"/>
</dbReference>
<dbReference type="PROSITE" id="PS50303">
    <property type="entry name" value="PUM_HD"/>
    <property type="match status" value="1"/>
</dbReference>
<dbReference type="FunFam" id="1.25.10.10:FF:000004">
    <property type="entry name" value="Pumilio homolog 1 isoform 2"/>
    <property type="match status" value="1"/>
</dbReference>
<reference evidence="8 9" key="1">
    <citation type="submission" date="2018-10" db="EMBL/GenBank/DDBJ databases">
        <authorList>
            <consortium name="Pathogen Informatics"/>
        </authorList>
    </citation>
    <scope>NUCLEOTIDE SEQUENCE [LARGE SCALE GENOMIC DNA]</scope>
</reference>
<comment type="subcellular location">
    <subcellularLocation>
        <location evidence="1">Cytoplasm</location>
    </subcellularLocation>
</comment>
<feature type="repeat" description="Pumilio" evidence="5">
    <location>
        <begin position="1017"/>
        <end position="1052"/>
    </location>
</feature>
<dbReference type="Gene3D" id="1.25.10.10">
    <property type="entry name" value="Leucine-rich Repeat Variant"/>
    <property type="match status" value="1"/>
</dbReference>
<feature type="repeat" description="Pumilio" evidence="5">
    <location>
        <begin position="752"/>
        <end position="787"/>
    </location>
</feature>
<dbReference type="InterPro" id="IPR001313">
    <property type="entry name" value="Pumilio_RNA-bd_rpt"/>
</dbReference>
<evidence type="ECO:0000313" key="9">
    <source>
        <dbReference type="Proteomes" id="UP000267029"/>
    </source>
</evidence>
<dbReference type="CDD" id="cd07920">
    <property type="entry name" value="Pumilio"/>
    <property type="match status" value="1"/>
</dbReference>
<dbReference type="PROSITE" id="PS50302">
    <property type="entry name" value="PUM"/>
    <property type="match status" value="8"/>
</dbReference>
<name>A0A0R3UJ03_MESCO</name>
<dbReference type="WBParaSite" id="MCU_003891-RC">
    <property type="protein sequence ID" value="MCU_003891-RC"/>
    <property type="gene ID" value="MCU_003891"/>
</dbReference>
<feature type="repeat" description="Pumilio" evidence="5">
    <location>
        <begin position="968"/>
        <end position="1003"/>
    </location>
</feature>
<dbReference type="AlphaFoldDB" id="A0A0R3UJ03"/>
<evidence type="ECO:0000256" key="6">
    <source>
        <dbReference type="SAM" id="MobiDB-lite"/>
    </source>
</evidence>
<reference evidence="10" key="2">
    <citation type="submission" date="2019-11" db="UniProtKB">
        <authorList>
            <consortium name="WormBaseParasite"/>
        </authorList>
    </citation>
    <scope>IDENTIFICATION</scope>
</reference>
<dbReference type="GO" id="GO:0010608">
    <property type="term" value="P:post-transcriptional regulation of gene expression"/>
    <property type="evidence" value="ECO:0007669"/>
    <property type="project" value="TreeGrafter"/>
</dbReference>
<dbReference type="InterPro" id="IPR016024">
    <property type="entry name" value="ARM-type_fold"/>
</dbReference>
<feature type="compositionally biased region" description="Basic and acidic residues" evidence="6">
    <location>
        <begin position="229"/>
        <end position="238"/>
    </location>
</feature>
<feature type="compositionally biased region" description="Polar residues" evidence="6">
    <location>
        <begin position="403"/>
        <end position="417"/>
    </location>
</feature>
<evidence type="ECO:0000256" key="5">
    <source>
        <dbReference type="PROSITE-ProRule" id="PRU00317"/>
    </source>
</evidence>
<feature type="repeat" description="Pumilio" evidence="5">
    <location>
        <begin position="932"/>
        <end position="967"/>
    </location>
</feature>
<dbReference type="OrthoDB" id="668540at2759"/>
<dbReference type="SUPFAM" id="SSF48371">
    <property type="entry name" value="ARM repeat"/>
    <property type="match status" value="1"/>
</dbReference>
<feature type="compositionally biased region" description="Low complexity" evidence="6">
    <location>
        <begin position="418"/>
        <end position="432"/>
    </location>
</feature>
<dbReference type="SMART" id="SM00025">
    <property type="entry name" value="Pumilio"/>
    <property type="match status" value="8"/>
</dbReference>
<dbReference type="InterPro" id="IPR033712">
    <property type="entry name" value="Pumilio_RNA-bd"/>
</dbReference>
<dbReference type="GO" id="GO:0005737">
    <property type="term" value="C:cytoplasm"/>
    <property type="evidence" value="ECO:0007669"/>
    <property type="project" value="UniProtKB-SubCell"/>
</dbReference>
<feature type="region of interest" description="Disordered" evidence="6">
    <location>
        <begin position="648"/>
        <end position="687"/>
    </location>
</feature>
<dbReference type="InterPro" id="IPR033133">
    <property type="entry name" value="PUM-HD"/>
</dbReference>
<feature type="compositionally biased region" description="Low complexity" evidence="6">
    <location>
        <begin position="674"/>
        <end position="683"/>
    </location>
</feature>
<sequence>MTSSEQTKAVAPDLTVDQMLIGTAPPGFQTDVNNLISNRVHVAENTYPSQWAPSLDNQGGALSSDRGTPHLPDGFDLTDDDGADLTIGGTGVRGLGDHGSTESGNEVAAAAALAHHFRGLSVFDASRTNHIWAVGAERKSQNSGDEFNTSSGDVTNISITSMSSVTPAQIGSIASPQTCAEGSNESGILSASATGPMPGIDIHSLWASRGQPRRTWITDRLFGSEDSTDPQKRGRNGDESQSLDEAAPGKLSDINGSAWEWGESLLNTSSWRALYDNSTTETRSFSQVVADDVHQSAPSSVFPGLWAPKVDTNNFSLPPQMNMSSSSHDGTADFAVGEGVFTTASSAVPPSDIDGSGRAGLYGSLFEKKYGVGASNVFGVPLGQSFLPFDTTNGKPTFGCNSSLAPPSTGLSPVRNLSGSTTPTTTPAVTSSNNEASPEPISTVPPTHRPTQPSSMCPSMPLPPQVDPMSMAMAMSMFMQPQTAATPAPPPPHSNSSVPTPPNAWNPLVFNMLMQQLASAAQNPAAAAALAAATVFPPALPPPPPHPPSQAVPNTQPQAQPQTQPPADLSADQTRLAACVFFQMHQQMLLNQQQQQQPPTSPSQQQQQFAQLALQAATAAGVRGAGTAGQVSGALPAQQAAITPYGLPQMGMLQPTGPPPHTGGSPLFPPGANVSPTAGGPSVPSAPAPPPGFARVVAAAAKNFSSGASSYSGIENGPSSVPGSTGGPVSRSQLLEEFRNSTARFQHIQLSELRDHIVEFARDQHGSRFIQQKLESATVEEKNIVFDEILPQAGKLMVDVFGNYVIQKFFEFGTDGQKDLLSQCLHGHVVEFAVQMYGCRVIQKALESVPLESKIRIISELRPHVMRCVKDQNGNHVIQKCIECVPSAELDFIITTFRNQVFALSSHPYGCRVIQRILEHCSAEQTRRILDELHKGVDNLVKDQYGNYVVQHVLEHGSQEDKSRIINSLRGRVAGLSAHKFASNVMEKAIANATPIERSSLINEVLVSTDGTDNGPGSGGALVEMMKDQYANYVVQRMLELADKQQRNCLITRIRPLVGTLRKYNYGKHIITKLEKYSGCSGSACTGGSGKMGLVPATTASNDHVKSA</sequence>
<dbReference type="STRING" id="53468.A0A0R3UJ03"/>
<feature type="compositionally biased region" description="Low complexity" evidence="6">
    <location>
        <begin position="717"/>
        <end position="730"/>
    </location>
</feature>
<evidence type="ECO:0000256" key="4">
    <source>
        <dbReference type="ARBA" id="ARBA00022884"/>
    </source>
</evidence>
<evidence type="ECO:0000313" key="10">
    <source>
        <dbReference type="WBParaSite" id="MCU_003891-RC"/>
    </source>
</evidence>
<accession>A0A0R3UJ03</accession>
<dbReference type="PANTHER" id="PTHR12537">
    <property type="entry name" value="RNA BINDING PROTEIN PUMILIO-RELATED"/>
    <property type="match status" value="1"/>
</dbReference>
<keyword evidence="4" id="KW-0694">RNA-binding</keyword>
<feature type="repeat" description="Pumilio" evidence="5">
    <location>
        <begin position="824"/>
        <end position="859"/>
    </location>
</feature>
<feature type="repeat" description="Pumilio" evidence="5">
    <location>
        <begin position="860"/>
        <end position="895"/>
    </location>
</feature>
<feature type="region of interest" description="Disordered" evidence="6">
    <location>
        <begin position="482"/>
        <end position="502"/>
    </location>
</feature>
<keyword evidence="9" id="KW-1185">Reference proteome</keyword>
<keyword evidence="3" id="KW-0677">Repeat</keyword>
<feature type="region of interest" description="Disordered" evidence="6">
    <location>
        <begin position="219"/>
        <end position="251"/>
    </location>
</feature>
<keyword evidence="2" id="KW-0963">Cytoplasm</keyword>
<evidence type="ECO:0000256" key="1">
    <source>
        <dbReference type="ARBA" id="ARBA00004496"/>
    </source>
</evidence>
<proteinExistence type="predicted"/>
<evidence type="ECO:0000259" key="7">
    <source>
        <dbReference type="PROSITE" id="PS50303"/>
    </source>
</evidence>
<dbReference type="Proteomes" id="UP000267029">
    <property type="component" value="Unassembled WGS sequence"/>
</dbReference>
<dbReference type="EMBL" id="UXSR01005368">
    <property type="protein sequence ID" value="VDD81450.1"/>
    <property type="molecule type" value="Genomic_DNA"/>
</dbReference>
<protein>
    <submittedName>
        <fullName evidence="10">PUM-HD domain-containing protein</fullName>
    </submittedName>
</protein>
<dbReference type="GO" id="GO:0003730">
    <property type="term" value="F:mRNA 3'-UTR binding"/>
    <property type="evidence" value="ECO:0007669"/>
    <property type="project" value="TreeGrafter"/>
</dbReference>
<feature type="compositionally biased region" description="Low complexity" evidence="6">
    <location>
        <begin position="551"/>
        <end position="567"/>
    </location>
</feature>
<dbReference type="PANTHER" id="PTHR12537:SF12">
    <property type="entry name" value="MATERNAL PROTEIN PUMILIO"/>
    <property type="match status" value="1"/>
</dbReference>
<feature type="region of interest" description="Disordered" evidence="6">
    <location>
        <begin position="538"/>
        <end position="570"/>
    </location>
</feature>
<feature type="compositionally biased region" description="Pro residues" evidence="6">
    <location>
        <begin position="538"/>
        <end position="550"/>
    </location>
</feature>
<feature type="region of interest" description="Disordered" evidence="6">
    <location>
        <begin position="403"/>
        <end position="457"/>
    </location>
</feature>
<organism evidence="8 9">
    <name type="scientific">Mesocestoides corti</name>
    <name type="common">Flatworm</name>
    <dbReference type="NCBI Taxonomy" id="53468"/>
    <lineage>
        <taxon>Eukaryota</taxon>
        <taxon>Metazoa</taxon>
        <taxon>Spiralia</taxon>
        <taxon>Lophotrochozoa</taxon>
        <taxon>Platyhelminthes</taxon>
        <taxon>Cestoda</taxon>
        <taxon>Eucestoda</taxon>
        <taxon>Cyclophyllidea</taxon>
        <taxon>Mesocestoididae</taxon>
        <taxon>Mesocestoides</taxon>
    </lineage>
</organism>
<feature type="region of interest" description="Disordered" evidence="6">
    <location>
        <begin position="708"/>
        <end position="730"/>
    </location>
</feature>
<feature type="compositionally biased region" description="Polar residues" evidence="6">
    <location>
        <begin position="50"/>
        <end position="61"/>
    </location>
</feature>
<evidence type="ECO:0000313" key="8">
    <source>
        <dbReference type="EMBL" id="VDD81450.1"/>
    </source>
</evidence>
<gene>
    <name evidence="8" type="ORF">MCOS_LOCUS7453</name>
</gene>